<gene>
    <name evidence="1" type="ORF">DILT_LOCUS1449</name>
</gene>
<dbReference type="AlphaFoldDB" id="A0A3P6QG98"/>
<organism evidence="1 2">
    <name type="scientific">Dibothriocephalus latus</name>
    <name type="common">Fish tapeworm</name>
    <name type="synonym">Diphyllobothrium latum</name>
    <dbReference type="NCBI Taxonomy" id="60516"/>
    <lineage>
        <taxon>Eukaryota</taxon>
        <taxon>Metazoa</taxon>
        <taxon>Spiralia</taxon>
        <taxon>Lophotrochozoa</taxon>
        <taxon>Platyhelminthes</taxon>
        <taxon>Cestoda</taxon>
        <taxon>Eucestoda</taxon>
        <taxon>Diphyllobothriidea</taxon>
        <taxon>Diphyllobothriidae</taxon>
        <taxon>Dibothriocephalus</taxon>
    </lineage>
</organism>
<name>A0A3P6QG98_DIBLA</name>
<evidence type="ECO:0000313" key="1">
    <source>
        <dbReference type="EMBL" id="VDK44677.1"/>
    </source>
</evidence>
<dbReference type="OrthoDB" id="416454at2759"/>
<protein>
    <submittedName>
        <fullName evidence="1">Uncharacterized protein</fullName>
    </submittedName>
</protein>
<reference evidence="1 2" key="1">
    <citation type="submission" date="2018-11" db="EMBL/GenBank/DDBJ databases">
        <authorList>
            <consortium name="Pathogen Informatics"/>
        </authorList>
    </citation>
    <scope>NUCLEOTIDE SEQUENCE [LARGE SCALE GENOMIC DNA]</scope>
</reference>
<sequence>MKVSNFTRTKQRLNIYPGSFSRFFTREAKLTVTNFSTEEIPTIDSAELTGVTLLQELLKLQDMKSPGPDGIHIKLLKEIAVELTEPL</sequence>
<proteinExistence type="predicted"/>
<dbReference type="Proteomes" id="UP000281553">
    <property type="component" value="Unassembled WGS sequence"/>
</dbReference>
<accession>A0A3P6QG98</accession>
<dbReference type="EMBL" id="UYRU01009917">
    <property type="protein sequence ID" value="VDK44677.1"/>
    <property type="molecule type" value="Genomic_DNA"/>
</dbReference>
<evidence type="ECO:0000313" key="2">
    <source>
        <dbReference type="Proteomes" id="UP000281553"/>
    </source>
</evidence>
<keyword evidence="2" id="KW-1185">Reference proteome</keyword>